<evidence type="ECO:0000313" key="2">
    <source>
        <dbReference type="Proteomes" id="UP000486602"/>
    </source>
</evidence>
<accession>A0A7K3WYN5</accession>
<comment type="caution">
    <text evidence="1">The sequence shown here is derived from an EMBL/GenBank/DDBJ whole genome shotgun (WGS) entry which is preliminary data.</text>
</comment>
<dbReference type="Proteomes" id="UP000486602">
    <property type="component" value="Unassembled WGS sequence"/>
</dbReference>
<organism evidence="1 2">
    <name type="scientific">Cryomorpha ignava</name>
    <dbReference type="NCBI Taxonomy" id="101383"/>
    <lineage>
        <taxon>Bacteria</taxon>
        <taxon>Pseudomonadati</taxon>
        <taxon>Bacteroidota</taxon>
        <taxon>Flavobacteriia</taxon>
        <taxon>Flavobacteriales</taxon>
        <taxon>Cryomorphaceae</taxon>
        <taxon>Cryomorpha</taxon>
    </lineage>
</organism>
<keyword evidence="2" id="KW-1185">Reference proteome</keyword>
<evidence type="ECO:0000313" key="1">
    <source>
        <dbReference type="EMBL" id="NEN25795.1"/>
    </source>
</evidence>
<gene>
    <name evidence="1" type="ORF">G3O08_20100</name>
</gene>
<reference evidence="1 2" key="1">
    <citation type="submission" date="2020-02" db="EMBL/GenBank/DDBJ databases">
        <title>Out from the shadows clarifying the taxonomy of the family Cryomorphaceae and related taxa by utilizing the GTDB taxonomic framework.</title>
        <authorList>
            <person name="Bowman J.P."/>
        </authorList>
    </citation>
    <scope>NUCLEOTIDE SEQUENCE [LARGE SCALE GENOMIC DNA]</scope>
    <source>
        <strain evidence="1 2">QSSC 1-22</strain>
    </source>
</reference>
<dbReference type="AlphaFoldDB" id="A0A7K3WYN5"/>
<dbReference type="RefSeq" id="WP_163287239.1">
    <property type="nucleotide sequence ID" value="NZ_JAAGVY010000082.1"/>
</dbReference>
<proteinExistence type="predicted"/>
<name>A0A7K3WYN5_9FLAO</name>
<protein>
    <submittedName>
        <fullName evidence="1">Uncharacterized protein</fullName>
    </submittedName>
</protein>
<sequence>MIAGVDRDEFVLFKFTDAEKENDLRWEHSKEFEYKGEMYDIVETQFKGDTTYYWCWWDYEETQLNKQLDGLLAFAYKKDTRTHKNQKILQSFYKSLYFSDSKIPFAFHSDQLNLICPSQGGYFKTHSHAPPVPPPELV</sequence>
<dbReference type="EMBL" id="JAAGVY010000082">
    <property type="protein sequence ID" value="NEN25795.1"/>
    <property type="molecule type" value="Genomic_DNA"/>
</dbReference>